<reference evidence="11" key="2">
    <citation type="submission" date="2013-12" db="EMBL/GenBank/DDBJ databases">
        <authorList>
            <person name="Yu Y."/>
            <person name="Lee S."/>
            <person name="de Baynast K."/>
            <person name="Wissotski M."/>
            <person name="Liu L."/>
            <person name="Talag J."/>
            <person name="Goicoechea J."/>
            <person name="Angelova A."/>
            <person name="Jetty R."/>
            <person name="Kudrna D."/>
            <person name="Golser W."/>
            <person name="Rivera L."/>
            <person name="Zhang J."/>
            <person name="Wing R."/>
        </authorList>
    </citation>
    <scope>NUCLEOTIDE SEQUENCE</scope>
</reference>
<dbReference type="EnsemblPlants" id="LPERR02G08920.1">
    <property type="protein sequence ID" value="LPERR02G08920.1"/>
    <property type="gene ID" value="LPERR02G08920"/>
</dbReference>
<organism evidence="10 11">
    <name type="scientific">Leersia perrieri</name>
    <dbReference type="NCBI Taxonomy" id="77586"/>
    <lineage>
        <taxon>Eukaryota</taxon>
        <taxon>Viridiplantae</taxon>
        <taxon>Streptophyta</taxon>
        <taxon>Embryophyta</taxon>
        <taxon>Tracheophyta</taxon>
        <taxon>Spermatophyta</taxon>
        <taxon>Magnoliopsida</taxon>
        <taxon>Liliopsida</taxon>
        <taxon>Poales</taxon>
        <taxon>Poaceae</taxon>
        <taxon>BOP clade</taxon>
        <taxon>Oryzoideae</taxon>
        <taxon>Oryzeae</taxon>
        <taxon>Oryzinae</taxon>
        <taxon>Leersia</taxon>
    </lineage>
</organism>
<feature type="transmembrane region" description="Helical" evidence="8">
    <location>
        <begin position="25"/>
        <end position="49"/>
    </location>
</feature>
<dbReference type="PROSITE" id="PS50089">
    <property type="entry name" value="ZF_RING_2"/>
    <property type="match status" value="1"/>
</dbReference>
<dbReference type="Proteomes" id="UP000032180">
    <property type="component" value="Chromosome 2"/>
</dbReference>
<dbReference type="SUPFAM" id="SSF57850">
    <property type="entry name" value="RING/U-box"/>
    <property type="match status" value="1"/>
</dbReference>
<evidence type="ECO:0000256" key="1">
    <source>
        <dbReference type="ARBA" id="ARBA00000900"/>
    </source>
</evidence>
<evidence type="ECO:0000256" key="5">
    <source>
        <dbReference type="ARBA" id="ARBA00022833"/>
    </source>
</evidence>
<dbReference type="PANTHER" id="PTHR14155:SF527">
    <property type="entry name" value="E3 UBIQUITIN-PROTEIN LIGASE ATL41"/>
    <property type="match status" value="1"/>
</dbReference>
<accession>A0A0D9VE99</accession>
<dbReference type="Gene3D" id="3.30.40.10">
    <property type="entry name" value="Zinc/RING finger domain, C3HC4 (zinc finger)"/>
    <property type="match status" value="1"/>
</dbReference>
<sequence length="188" mass="19704">MSMSTSSNSLPYSTDQGGYSTHDTLVLLAIGFFATAVSILTIVLCECLCCRRRRHRATAGARGGGTVLLFIGGGNSNGLSPSAVATLPSFVYKRDAAAARGENSGRGRGEGSGSGRGGWAQCSVCLSMVQEGETVRRLPACGHLFHVACIDMWLHSHSTCPLCRATVEPLLLGKEPPTSKDQLPPPPV</sequence>
<name>A0A0D9VE99_9ORYZ</name>
<reference evidence="10" key="3">
    <citation type="submission" date="2015-04" db="UniProtKB">
        <authorList>
            <consortium name="EnsemblPlants"/>
        </authorList>
    </citation>
    <scope>IDENTIFICATION</scope>
</reference>
<keyword evidence="8" id="KW-0472">Membrane</keyword>
<evidence type="ECO:0000256" key="8">
    <source>
        <dbReference type="SAM" id="Phobius"/>
    </source>
</evidence>
<dbReference type="SMART" id="SM00184">
    <property type="entry name" value="RING"/>
    <property type="match status" value="1"/>
</dbReference>
<dbReference type="PANTHER" id="PTHR14155">
    <property type="entry name" value="RING FINGER DOMAIN-CONTAINING"/>
    <property type="match status" value="1"/>
</dbReference>
<dbReference type="AlphaFoldDB" id="A0A0D9VE99"/>
<dbReference type="Pfam" id="PF13639">
    <property type="entry name" value="zf-RING_2"/>
    <property type="match status" value="1"/>
</dbReference>
<dbReference type="HOGENOM" id="CLU_013137_15_10_1"/>
<evidence type="ECO:0000259" key="9">
    <source>
        <dbReference type="PROSITE" id="PS50089"/>
    </source>
</evidence>
<dbReference type="InterPro" id="IPR001841">
    <property type="entry name" value="Znf_RING"/>
</dbReference>
<proteinExistence type="inferred from homology"/>
<dbReference type="FunFam" id="3.30.40.10:FF:000672">
    <property type="entry name" value="E3 ubiquitin-protein ligase ATL41"/>
    <property type="match status" value="1"/>
</dbReference>
<keyword evidence="4 7" id="KW-0863">Zinc-finger</keyword>
<dbReference type="GO" id="GO:0061630">
    <property type="term" value="F:ubiquitin protein ligase activity"/>
    <property type="evidence" value="ECO:0007669"/>
    <property type="project" value="UniProtKB-EC"/>
</dbReference>
<dbReference type="STRING" id="77586.A0A0D9VE99"/>
<keyword evidence="8" id="KW-1133">Transmembrane helix</keyword>
<keyword evidence="8" id="KW-0812">Transmembrane</keyword>
<keyword evidence="11" id="KW-1185">Reference proteome</keyword>
<dbReference type="InterPro" id="IPR053238">
    <property type="entry name" value="RING-H2_zinc_finger"/>
</dbReference>
<dbReference type="eggNOG" id="KOG0800">
    <property type="taxonomic scope" value="Eukaryota"/>
</dbReference>
<evidence type="ECO:0000313" key="11">
    <source>
        <dbReference type="Proteomes" id="UP000032180"/>
    </source>
</evidence>
<evidence type="ECO:0000256" key="3">
    <source>
        <dbReference type="ARBA" id="ARBA00022723"/>
    </source>
</evidence>
<dbReference type="GO" id="GO:0008270">
    <property type="term" value="F:zinc ion binding"/>
    <property type="evidence" value="ECO:0007669"/>
    <property type="project" value="UniProtKB-KW"/>
</dbReference>
<evidence type="ECO:0000256" key="6">
    <source>
        <dbReference type="ARBA" id="ARBA00024209"/>
    </source>
</evidence>
<dbReference type="CDD" id="cd16461">
    <property type="entry name" value="RING-H2_EL5-like"/>
    <property type="match status" value="1"/>
</dbReference>
<protein>
    <recommendedName>
        <fullName evidence="2">RING-type E3 ubiquitin transferase</fullName>
        <ecNumber evidence="2">2.3.2.27</ecNumber>
    </recommendedName>
</protein>
<keyword evidence="5" id="KW-0862">Zinc</keyword>
<reference evidence="10 11" key="1">
    <citation type="submission" date="2012-08" db="EMBL/GenBank/DDBJ databases">
        <title>Oryza genome evolution.</title>
        <authorList>
            <person name="Wing R.A."/>
        </authorList>
    </citation>
    <scope>NUCLEOTIDE SEQUENCE</scope>
</reference>
<comment type="similarity">
    <text evidence="6">Belongs to the RING-type zinc finger family. ATL subfamily.</text>
</comment>
<evidence type="ECO:0000256" key="2">
    <source>
        <dbReference type="ARBA" id="ARBA00012483"/>
    </source>
</evidence>
<comment type="catalytic activity">
    <reaction evidence="1">
        <text>S-ubiquitinyl-[E2 ubiquitin-conjugating enzyme]-L-cysteine + [acceptor protein]-L-lysine = [E2 ubiquitin-conjugating enzyme]-L-cysteine + N(6)-ubiquitinyl-[acceptor protein]-L-lysine.</text>
        <dbReference type="EC" id="2.3.2.27"/>
    </reaction>
</comment>
<keyword evidence="3" id="KW-0479">Metal-binding</keyword>
<evidence type="ECO:0000256" key="4">
    <source>
        <dbReference type="ARBA" id="ARBA00022771"/>
    </source>
</evidence>
<dbReference type="InterPro" id="IPR013083">
    <property type="entry name" value="Znf_RING/FYVE/PHD"/>
</dbReference>
<dbReference type="EC" id="2.3.2.27" evidence="2"/>
<dbReference type="Gramene" id="LPERR02G08920.1">
    <property type="protein sequence ID" value="LPERR02G08920.1"/>
    <property type="gene ID" value="LPERR02G08920"/>
</dbReference>
<evidence type="ECO:0000313" key="10">
    <source>
        <dbReference type="EnsemblPlants" id="LPERR02G08920.1"/>
    </source>
</evidence>
<evidence type="ECO:0000256" key="7">
    <source>
        <dbReference type="PROSITE-ProRule" id="PRU00175"/>
    </source>
</evidence>
<feature type="domain" description="RING-type" evidence="9">
    <location>
        <begin position="122"/>
        <end position="164"/>
    </location>
</feature>